<dbReference type="Gene3D" id="3.40.50.1820">
    <property type="entry name" value="alpha/beta hydrolase"/>
    <property type="match status" value="1"/>
</dbReference>
<reference evidence="11" key="1">
    <citation type="journal article" date="2019" name="Int. J. Syst. Evol. Microbiol.">
        <title>The Global Catalogue of Microorganisms (GCM) 10K type strain sequencing project: providing services to taxonomists for standard genome sequencing and annotation.</title>
        <authorList>
            <consortium name="The Broad Institute Genomics Platform"/>
            <consortium name="The Broad Institute Genome Sequencing Center for Infectious Disease"/>
            <person name="Wu L."/>
            <person name="Ma J."/>
        </authorList>
    </citation>
    <scope>NUCLEOTIDE SEQUENCE [LARGE SCALE GENOMIC DNA]</scope>
    <source>
        <strain evidence="11">JCM 17326</strain>
    </source>
</reference>
<feature type="compositionally biased region" description="Pro residues" evidence="8">
    <location>
        <begin position="25"/>
        <end position="35"/>
    </location>
</feature>
<keyword evidence="6" id="KW-0119">Carbohydrate metabolism</keyword>
<dbReference type="RefSeq" id="WP_345578389.1">
    <property type="nucleotide sequence ID" value="NZ_BAABDQ010000059.1"/>
</dbReference>
<dbReference type="Proteomes" id="UP001500630">
    <property type="component" value="Unassembled WGS sequence"/>
</dbReference>
<keyword evidence="2" id="KW-0964">Secreted</keyword>
<evidence type="ECO:0000313" key="10">
    <source>
        <dbReference type="EMBL" id="GAA3619093.1"/>
    </source>
</evidence>
<evidence type="ECO:0000256" key="1">
    <source>
        <dbReference type="ARBA" id="ARBA00004613"/>
    </source>
</evidence>
<comment type="caution">
    <text evidence="10">The sequence shown here is derived from an EMBL/GenBank/DDBJ whole genome shotgun (WGS) entry which is preliminary data.</text>
</comment>
<accession>A0ABP6ZVI1</accession>
<keyword evidence="7" id="KW-0624">Polysaccharide degradation</keyword>
<evidence type="ECO:0000256" key="4">
    <source>
        <dbReference type="ARBA" id="ARBA00022729"/>
    </source>
</evidence>
<keyword evidence="4 9" id="KW-0732">Signal</keyword>
<evidence type="ECO:0000256" key="9">
    <source>
        <dbReference type="SAM" id="SignalP"/>
    </source>
</evidence>
<evidence type="ECO:0000256" key="7">
    <source>
        <dbReference type="ARBA" id="ARBA00023326"/>
    </source>
</evidence>
<feature type="chain" id="PRO_5046456371" evidence="9">
    <location>
        <begin position="26"/>
        <end position="323"/>
    </location>
</feature>
<keyword evidence="3" id="KW-0858">Xylan degradation</keyword>
<keyword evidence="5" id="KW-0378">Hydrolase</keyword>
<evidence type="ECO:0000256" key="3">
    <source>
        <dbReference type="ARBA" id="ARBA00022651"/>
    </source>
</evidence>
<protein>
    <submittedName>
        <fullName evidence="10">PHB depolymerase family esterase</fullName>
    </submittedName>
</protein>
<organism evidence="10 11">
    <name type="scientific">Nonomuraea rosea</name>
    <dbReference type="NCBI Taxonomy" id="638574"/>
    <lineage>
        <taxon>Bacteria</taxon>
        <taxon>Bacillati</taxon>
        <taxon>Actinomycetota</taxon>
        <taxon>Actinomycetes</taxon>
        <taxon>Streptosporangiales</taxon>
        <taxon>Streptosporangiaceae</taxon>
        <taxon>Nonomuraea</taxon>
    </lineage>
</organism>
<feature type="signal peptide" evidence="9">
    <location>
        <begin position="1"/>
        <end position="25"/>
    </location>
</feature>
<evidence type="ECO:0000256" key="2">
    <source>
        <dbReference type="ARBA" id="ARBA00022525"/>
    </source>
</evidence>
<evidence type="ECO:0000256" key="6">
    <source>
        <dbReference type="ARBA" id="ARBA00023277"/>
    </source>
</evidence>
<feature type="region of interest" description="Disordered" evidence="8">
    <location>
        <begin position="24"/>
        <end position="43"/>
    </location>
</feature>
<proteinExistence type="predicted"/>
<dbReference type="EMBL" id="BAABDQ010000059">
    <property type="protein sequence ID" value="GAA3619093.1"/>
    <property type="molecule type" value="Genomic_DNA"/>
</dbReference>
<evidence type="ECO:0000313" key="11">
    <source>
        <dbReference type="Proteomes" id="UP001500630"/>
    </source>
</evidence>
<name>A0ABP6ZVI1_9ACTN</name>
<gene>
    <name evidence="10" type="ORF">GCM10022419_125770</name>
</gene>
<evidence type="ECO:0000256" key="8">
    <source>
        <dbReference type="SAM" id="MobiDB-lite"/>
    </source>
</evidence>
<evidence type="ECO:0000256" key="5">
    <source>
        <dbReference type="ARBA" id="ARBA00022801"/>
    </source>
</evidence>
<dbReference type="PANTHER" id="PTHR38050">
    <property type="match status" value="1"/>
</dbReference>
<keyword evidence="11" id="KW-1185">Reference proteome</keyword>
<dbReference type="PANTHER" id="PTHR38050:SF2">
    <property type="entry name" value="FERULOYL ESTERASE C-RELATED"/>
    <property type="match status" value="1"/>
</dbReference>
<dbReference type="InterPro" id="IPR043595">
    <property type="entry name" value="FaeB/C/D"/>
</dbReference>
<dbReference type="InterPro" id="IPR029058">
    <property type="entry name" value="AB_hydrolase_fold"/>
</dbReference>
<dbReference type="SUPFAM" id="SSF53474">
    <property type="entry name" value="alpha/beta-Hydrolases"/>
    <property type="match status" value="1"/>
</dbReference>
<sequence length="323" mass="33085">MSRSTAARGMLTLITAVLTATRCGAPPPAPSPPAQAAPTSGCAATHPLEPGRHELTFGGRQRRFLLAVPDGPGPHPILLDLHGLGSSAAQQSAYSRLAEIGPRRGYIVATPQAAQDRMGWTLPHTAGPDDTGFLGALLDHLEHGLCADPRRAFAAGMSYGAGMAAGLVCAMRGRLAGIAAVAGLNISAPCAGAAPTTIIAFHGTADRIVPYRGGHPLRDATGDLRRLADLVVLAPVEQSAAGWAAALGCTGRTTTGPSTGPTPKVRLRDWKSCPGGITLRLYTVNGGGHTWPGGIAVSRLGATAPDLDATGFILDVFDRTPSR</sequence>
<comment type="subcellular location">
    <subcellularLocation>
        <location evidence="1">Secreted</location>
    </subcellularLocation>
</comment>